<feature type="compositionally biased region" description="Basic residues" evidence="1">
    <location>
        <begin position="30"/>
        <end position="41"/>
    </location>
</feature>
<evidence type="ECO:0000256" key="1">
    <source>
        <dbReference type="SAM" id="MobiDB-lite"/>
    </source>
</evidence>
<evidence type="ECO:0000313" key="3">
    <source>
        <dbReference type="Proteomes" id="UP001269819"/>
    </source>
</evidence>
<name>A0ABU3VVM9_9GAMM</name>
<dbReference type="EMBL" id="JAWIIJ010000003">
    <property type="protein sequence ID" value="MDV2078311.1"/>
    <property type="molecule type" value="Genomic_DNA"/>
</dbReference>
<accession>A0ABU3VVM9</accession>
<protein>
    <submittedName>
        <fullName evidence="2">Uncharacterized protein</fullName>
    </submittedName>
</protein>
<keyword evidence="3" id="KW-1185">Reference proteome</keyword>
<feature type="region of interest" description="Disordered" evidence="1">
    <location>
        <begin position="26"/>
        <end position="51"/>
    </location>
</feature>
<gene>
    <name evidence="2" type="ORF">RYS15_06425</name>
</gene>
<proteinExistence type="predicted"/>
<reference evidence="2 3" key="1">
    <citation type="submission" date="2023-10" db="EMBL/GenBank/DDBJ databases">
        <title>Characteristics and mechanism of a salt-tolerant marine origin heterotrophic nitrifying- aerobic denitrifying bacteria Marinobacter xestospongiae HN1.</title>
        <authorList>
            <person name="Qi R."/>
        </authorList>
    </citation>
    <scope>NUCLEOTIDE SEQUENCE [LARGE SCALE GENOMIC DNA]</scope>
    <source>
        <strain evidence="2 3">HN1</strain>
    </source>
</reference>
<organism evidence="2 3">
    <name type="scientific">Marinobacter xestospongiae</name>
    <dbReference type="NCBI Taxonomy" id="994319"/>
    <lineage>
        <taxon>Bacteria</taxon>
        <taxon>Pseudomonadati</taxon>
        <taxon>Pseudomonadota</taxon>
        <taxon>Gammaproteobacteria</taxon>
        <taxon>Pseudomonadales</taxon>
        <taxon>Marinobacteraceae</taxon>
        <taxon>Marinobacter</taxon>
    </lineage>
</organism>
<evidence type="ECO:0000313" key="2">
    <source>
        <dbReference type="EMBL" id="MDV2078311.1"/>
    </source>
</evidence>
<dbReference type="RefSeq" id="WP_227173447.1">
    <property type="nucleotide sequence ID" value="NZ_JAWIIJ010000003.1"/>
</dbReference>
<dbReference type="Proteomes" id="UP001269819">
    <property type="component" value="Unassembled WGS sequence"/>
</dbReference>
<comment type="caution">
    <text evidence="2">The sequence shown here is derived from an EMBL/GenBank/DDBJ whole genome shotgun (WGS) entry which is preliminary data.</text>
</comment>
<sequence length="51" mass="5824">MSKSIILMAGNSQSLCSAWQQLQTEGYVRQGRRRSHHRRKKSDPGKPSPDQ</sequence>